<feature type="coiled-coil region" evidence="3">
    <location>
        <begin position="123"/>
        <end position="150"/>
    </location>
</feature>
<comment type="similarity">
    <text evidence="1">Belongs to the Skp family.</text>
</comment>
<dbReference type="Proteomes" id="UP000199045">
    <property type="component" value="Unassembled WGS sequence"/>
</dbReference>
<dbReference type="PANTHER" id="PTHR35089">
    <property type="entry name" value="CHAPERONE PROTEIN SKP"/>
    <property type="match status" value="1"/>
</dbReference>
<evidence type="ECO:0000256" key="3">
    <source>
        <dbReference type="SAM" id="Coils"/>
    </source>
</evidence>
<evidence type="ECO:0000256" key="2">
    <source>
        <dbReference type="ARBA" id="ARBA00022729"/>
    </source>
</evidence>
<dbReference type="OrthoDB" id="1524711at2"/>
<evidence type="ECO:0000256" key="1">
    <source>
        <dbReference type="ARBA" id="ARBA00009091"/>
    </source>
</evidence>
<dbReference type="PANTHER" id="PTHR35089:SF1">
    <property type="entry name" value="CHAPERONE PROTEIN SKP"/>
    <property type="match status" value="1"/>
</dbReference>
<evidence type="ECO:0000313" key="5">
    <source>
        <dbReference type="EMBL" id="SDG46428.1"/>
    </source>
</evidence>
<dbReference type="AlphaFoldDB" id="A0A1G7UGG6"/>
<accession>A0A1G7UGG6</accession>
<keyword evidence="3" id="KW-0175">Coiled coil</keyword>
<keyword evidence="4" id="KW-1133">Transmembrane helix</keyword>
<protein>
    <submittedName>
        <fullName evidence="5">Periplasmic chaperone for outer membrane proteins Skp</fullName>
    </submittedName>
</protein>
<name>A0A1G7UGG6_CHIFI</name>
<dbReference type="GO" id="GO:0050821">
    <property type="term" value="P:protein stabilization"/>
    <property type="evidence" value="ECO:0007669"/>
    <property type="project" value="TreeGrafter"/>
</dbReference>
<dbReference type="SMART" id="SM00935">
    <property type="entry name" value="OmpH"/>
    <property type="match status" value="1"/>
</dbReference>
<sequence>MTYYVPWVSRRAQQASKSFKPFYNLSFSNKSFLNTDNIMKKYVIIAFVAVSGLFSVNAMAQSKVGHINAQALIEAMPEAQTAQKTLQQFAEELDKDGKGLIEEYQKKLTEFDKGAATMTDNIKEIKTKEIQTAQKNIQDYQESAQQKIEAKRAEILKPIYDKARKAIEDVAKEKGYAYVLDSSAGILLVSPAGDDLAPMVKTKLGIK</sequence>
<proteinExistence type="inferred from homology"/>
<evidence type="ECO:0000256" key="4">
    <source>
        <dbReference type="SAM" id="Phobius"/>
    </source>
</evidence>
<dbReference type="EMBL" id="FNBN01000004">
    <property type="protein sequence ID" value="SDG46428.1"/>
    <property type="molecule type" value="Genomic_DNA"/>
</dbReference>
<keyword evidence="4" id="KW-0812">Transmembrane</keyword>
<evidence type="ECO:0000313" key="6">
    <source>
        <dbReference type="Proteomes" id="UP000199045"/>
    </source>
</evidence>
<dbReference type="STRING" id="104663.SAMN04488121_104362"/>
<dbReference type="SUPFAM" id="SSF111384">
    <property type="entry name" value="OmpH-like"/>
    <property type="match status" value="1"/>
</dbReference>
<organism evidence="5 6">
    <name type="scientific">Chitinophaga filiformis</name>
    <name type="common">Myxococcus filiformis</name>
    <name type="synonym">Flexibacter filiformis</name>
    <dbReference type="NCBI Taxonomy" id="104663"/>
    <lineage>
        <taxon>Bacteria</taxon>
        <taxon>Pseudomonadati</taxon>
        <taxon>Bacteroidota</taxon>
        <taxon>Chitinophagia</taxon>
        <taxon>Chitinophagales</taxon>
        <taxon>Chitinophagaceae</taxon>
        <taxon>Chitinophaga</taxon>
    </lineage>
</organism>
<dbReference type="GO" id="GO:0051082">
    <property type="term" value="F:unfolded protein binding"/>
    <property type="evidence" value="ECO:0007669"/>
    <property type="project" value="InterPro"/>
</dbReference>
<dbReference type="GO" id="GO:0005829">
    <property type="term" value="C:cytosol"/>
    <property type="evidence" value="ECO:0007669"/>
    <property type="project" value="TreeGrafter"/>
</dbReference>
<keyword evidence="4" id="KW-0472">Membrane</keyword>
<reference evidence="5 6" key="1">
    <citation type="submission" date="2016-10" db="EMBL/GenBank/DDBJ databases">
        <authorList>
            <person name="de Groot N.N."/>
        </authorList>
    </citation>
    <scope>NUCLEOTIDE SEQUENCE [LARGE SCALE GENOMIC DNA]</scope>
    <source>
        <strain evidence="5 6">DSM 527</strain>
    </source>
</reference>
<dbReference type="Gene3D" id="3.30.910.20">
    <property type="entry name" value="Skp domain"/>
    <property type="match status" value="1"/>
</dbReference>
<keyword evidence="2" id="KW-0732">Signal</keyword>
<dbReference type="InterPro" id="IPR005632">
    <property type="entry name" value="Chaperone_Skp"/>
</dbReference>
<gene>
    <name evidence="5" type="ORF">SAMN04488121_104362</name>
</gene>
<feature type="transmembrane region" description="Helical" evidence="4">
    <location>
        <begin position="42"/>
        <end position="60"/>
    </location>
</feature>
<dbReference type="Pfam" id="PF03938">
    <property type="entry name" value="OmpH"/>
    <property type="match status" value="1"/>
</dbReference>
<dbReference type="InterPro" id="IPR024930">
    <property type="entry name" value="Skp_dom_sf"/>
</dbReference>